<feature type="compositionally biased region" description="Basic and acidic residues" evidence="1">
    <location>
        <begin position="323"/>
        <end position="333"/>
    </location>
</feature>
<dbReference type="InterPro" id="IPR036390">
    <property type="entry name" value="WH_DNA-bd_sf"/>
</dbReference>
<feature type="compositionally biased region" description="Basic and acidic residues" evidence="1">
    <location>
        <begin position="15"/>
        <end position="25"/>
    </location>
</feature>
<dbReference type="SMART" id="SM00526">
    <property type="entry name" value="H15"/>
    <property type="match status" value="2"/>
</dbReference>
<dbReference type="AlphaFoldDB" id="A0A8W8MK62"/>
<name>A0A8W8MK62_MAGGI</name>
<organism evidence="3 4">
    <name type="scientific">Magallana gigas</name>
    <name type="common">Pacific oyster</name>
    <name type="synonym">Crassostrea gigas</name>
    <dbReference type="NCBI Taxonomy" id="29159"/>
    <lineage>
        <taxon>Eukaryota</taxon>
        <taxon>Metazoa</taxon>
        <taxon>Spiralia</taxon>
        <taxon>Lophotrochozoa</taxon>
        <taxon>Mollusca</taxon>
        <taxon>Bivalvia</taxon>
        <taxon>Autobranchia</taxon>
        <taxon>Pteriomorphia</taxon>
        <taxon>Ostreida</taxon>
        <taxon>Ostreoidea</taxon>
        <taxon>Ostreidae</taxon>
        <taxon>Magallana</taxon>
    </lineage>
</organism>
<feature type="compositionally biased region" description="Basic residues" evidence="1">
    <location>
        <begin position="345"/>
        <end position="358"/>
    </location>
</feature>
<reference evidence="3" key="1">
    <citation type="submission" date="2022-08" db="UniProtKB">
        <authorList>
            <consortium name="EnsemblMetazoa"/>
        </authorList>
    </citation>
    <scope>IDENTIFICATION</scope>
    <source>
        <strain evidence="3">05x7-T-G4-1.051#20</strain>
    </source>
</reference>
<dbReference type="OrthoDB" id="7684689at2759"/>
<proteinExistence type="predicted"/>
<dbReference type="InterPro" id="IPR005818">
    <property type="entry name" value="Histone_H1/H5_H15"/>
</dbReference>
<evidence type="ECO:0000256" key="1">
    <source>
        <dbReference type="SAM" id="MobiDB-lite"/>
    </source>
</evidence>
<feature type="region of interest" description="Disordered" evidence="1">
    <location>
        <begin position="15"/>
        <end position="56"/>
    </location>
</feature>
<feature type="compositionally biased region" description="Acidic residues" evidence="1">
    <location>
        <begin position="257"/>
        <end position="268"/>
    </location>
</feature>
<dbReference type="EnsemblMetazoa" id="G3340.8">
    <property type="protein sequence ID" value="G3340.8:cds"/>
    <property type="gene ID" value="G3340"/>
</dbReference>
<feature type="compositionally biased region" description="Basic and acidic residues" evidence="1">
    <location>
        <begin position="274"/>
        <end position="284"/>
    </location>
</feature>
<evidence type="ECO:0000313" key="4">
    <source>
        <dbReference type="Proteomes" id="UP000005408"/>
    </source>
</evidence>
<feature type="region of interest" description="Disordered" evidence="1">
    <location>
        <begin position="234"/>
        <end position="371"/>
    </location>
</feature>
<keyword evidence="4" id="KW-1185">Reference proteome</keyword>
<dbReference type="Gene3D" id="1.10.10.10">
    <property type="entry name" value="Winged helix-like DNA-binding domain superfamily/Winged helix DNA-binding domain"/>
    <property type="match status" value="2"/>
</dbReference>
<evidence type="ECO:0000259" key="2">
    <source>
        <dbReference type="PROSITE" id="PS51504"/>
    </source>
</evidence>
<dbReference type="GO" id="GO:0000786">
    <property type="term" value="C:nucleosome"/>
    <property type="evidence" value="ECO:0007669"/>
    <property type="project" value="InterPro"/>
</dbReference>
<dbReference type="GO" id="GO:0006334">
    <property type="term" value="P:nucleosome assembly"/>
    <property type="evidence" value="ECO:0007669"/>
    <property type="project" value="InterPro"/>
</dbReference>
<dbReference type="InterPro" id="IPR036388">
    <property type="entry name" value="WH-like_DNA-bd_sf"/>
</dbReference>
<dbReference type="PROSITE" id="PS51504">
    <property type="entry name" value="H15"/>
    <property type="match status" value="1"/>
</dbReference>
<sequence length="577" mass="65529">MPAIKLKKKTQEYLLEKKREKEAKEAAAPTQTTVTTSTPTPPPKKKKEARLPQTPPAYLNENDILFEKRKRTIPVVEQKCQDWIMDNFEKKEDVYVNINKMYEYYTESILENSGNVADISLFHRIIRDKLGKFYGVKEMSPLNGLVKELKPKEKKVQGETLSLKLKDILNEVITGVGNPNKGVRFFNLKQLVGSKYPALQLETHPNKLLNALERGIRFGNIILVKGTGRCGFYRVPGESTAEEDKPKPKIKKNKGEVEEDGKENENGEASESVKVIEENKEKPKGKSKKKSGKPSEKSADDEEMTPEGGDKEEPKKRGRKRKSGEMEESKGEEQNSEESQEDKKKRQKKSGRPKRKFVLSKFSSEAEKHGNPSRIEDVFPMALTYMSDPKEASIRKISKYMEKYYPEVDTDATLKKALEKGESDDMWQAVGGQTYRLLLEEFNPGYSSDIEDMISQAIMATHEPKTASGKMIKKYILQYHENFMIDKRPHLFKKALEKACSKNIIRQVSGLGSGGSFQLVKPFVPSPAILAGEVEDKADRVDFEIVNDEYDEIYVVRKTKSGRGGGMKERKAPVSRK</sequence>
<accession>A0A8W8MK62</accession>
<feature type="domain" description="H15" evidence="2">
    <location>
        <begin position="446"/>
        <end position="521"/>
    </location>
</feature>
<dbReference type="Proteomes" id="UP000005408">
    <property type="component" value="Unassembled WGS sequence"/>
</dbReference>
<dbReference type="SUPFAM" id="SSF46785">
    <property type="entry name" value="Winged helix' DNA-binding domain"/>
    <property type="match status" value="1"/>
</dbReference>
<dbReference type="OMA" id="VACHEPK"/>
<feature type="compositionally biased region" description="Low complexity" evidence="1">
    <location>
        <begin position="26"/>
        <end position="38"/>
    </location>
</feature>
<evidence type="ECO:0000313" key="3">
    <source>
        <dbReference type="EnsemblMetazoa" id="G3340.8:cds"/>
    </source>
</evidence>
<dbReference type="Pfam" id="PF00538">
    <property type="entry name" value="Linker_histone"/>
    <property type="match status" value="1"/>
</dbReference>
<dbReference type="GO" id="GO:0003677">
    <property type="term" value="F:DNA binding"/>
    <property type="evidence" value="ECO:0007669"/>
    <property type="project" value="InterPro"/>
</dbReference>
<protein>
    <recommendedName>
        <fullName evidence="2">H15 domain-containing protein</fullName>
    </recommendedName>
</protein>